<reference evidence="1" key="1">
    <citation type="submission" date="2018-11" db="EMBL/GenBank/DDBJ databases">
        <authorList>
            <consortium name="Genoscope - CEA"/>
            <person name="William W."/>
        </authorList>
    </citation>
    <scope>NUCLEOTIDE SEQUENCE</scope>
</reference>
<protein>
    <submittedName>
        <fullName evidence="1">Uncharacterized protein</fullName>
    </submittedName>
</protein>
<dbReference type="AlphaFoldDB" id="A0A3P6DVR8"/>
<organism evidence="1">
    <name type="scientific">Brassica oleracea</name>
    <name type="common">Wild cabbage</name>
    <dbReference type="NCBI Taxonomy" id="3712"/>
    <lineage>
        <taxon>Eukaryota</taxon>
        <taxon>Viridiplantae</taxon>
        <taxon>Streptophyta</taxon>
        <taxon>Embryophyta</taxon>
        <taxon>Tracheophyta</taxon>
        <taxon>Spermatophyta</taxon>
        <taxon>Magnoliopsida</taxon>
        <taxon>eudicotyledons</taxon>
        <taxon>Gunneridae</taxon>
        <taxon>Pentapetalae</taxon>
        <taxon>rosids</taxon>
        <taxon>malvids</taxon>
        <taxon>Brassicales</taxon>
        <taxon>Brassicaceae</taxon>
        <taxon>Brassiceae</taxon>
        <taxon>Brassica</taxon>
    </lineage>
</organism>
<evidence type="ECO:0000313" key="1">
    <source>
        <dbReference type="EMBL" id="VDD30948.1"/>
    </source>
</evidence>
<name>A0A3P6DVR8_BRAOL</name>
<proteinExistence type="predicted"/>
<gene>
    <name evidence="1" type="ORF">BOLC9T56271H</name>
</gene>
<dbReference type="EMBL" id="LR031875">
    <property type="protein sequence ID" value="VDD30948.1"/>
    <property type="molecule type" value="Genomic_DNA"/>
</dbReference>
<accession>A0A3P6DVR8</accession>
<sequence>MAPFTIQTSETGYYEAILSRRRQTEWDECNNPEGESEFVFDFKVHDYFWVIKECGLQLLELPHVHEDD</sequence>